<feature type="region of interest" description="Disordered" evidence="1">
    <location>
        <begin position="51"/>
        <end position="86"/>
    </location>
</feature>
<proteinExistence type="predicted"/>
<dbReference type="AlphaFoldDB" id="A0A0A9DJM1"/>
<sequence length="206" mass="21856">MRGCEGWTLISMLILEIFFEMFNDPGSFNSCNIILSNTSILLQYLSYSESNPHNGNPSPTSDSTHSLELLPSSSPPSSSTSTHSSSGMSTMKLFFLISLSLLFTSFVMKSSSSSSSSSSPSLPTPLPAPSVAPASPSKMPAFSSSSGSTFPAFASSSDSTISPPPPPLFLPFPNFLILKKSIAPKVLNPKAEAATKRSLFPFLPYP</sequence>
<keyword evidence="2" id="KW-0732">Signal</keyword>
<accession>A0A0A9DJM1</accession>
<protein>
    <submittedName>
        <fullName evidence="3">Uncharacterized protein</fullName>
    </submittedName>
</protein>
<evidence type="ECO:0000313" key="3">
    <source>
        <dbReference type="EMBL" id="JAD83967.1"/>
    </source>
</evidence>
<name>A0A0A9DJM1_ARUDO</name>
<dbReference type="EMBL" id="GBRH01213928">
    <property type="protein sequence ID" value="JAD83967.1"/>
    <property type="molecule type" value="Transcribed_RNA"/>
</dbReference>
<feature type="chain" id="PRO_5002061382" evidence="2">
    <location>
        <begin position="20"/>
        <end position="206"/>
    </location>
</feature>
<reference evidence="3" key="2">
    <citation type="journal article" date="2015" name="Data Brief">
        <title>Shoot transcriptome of the giant reed, Arundo donax.</title>
        <authorList>
            <person name="Barrero R.A."/>
            <person name="Guerrero F.D."/>
            <person name="Moolhuijzen P."/>
            <person name="Goolsby J.A."/>
            <person name="Tidwell J."/>
            <person name="Bellgard S.E."/>
            <person name="Bellgard M.I."/>
        </authorList>
    </citation>
    <scope>NUCLEOTIDE SEQUENCE</scope>
    <source>
        <tissue evidence="3">Shoot tissue taken approximately 20 cm above the soil surface</tissue>
    </source>
</reference>
<organism evidence="3">
    <name type="scientific">Arundo donax</name>
    <name type="common">Giant reed</name>
    <name type="synonym">Donax arundinaceus</name>
    <dbReference type="NCBI Taxonomy" id="35708"/>
    <lineage>
        <taxon>Eukaryota</taxon>
        <taxon>Viridiplantae</taxon>
        <taxon>Streptophyta</taxon>
        <taxon>Embryophyta</taxon>
        <taxon>Tracheophyta</taxon>
        <taxon>Spermatophyta</taxon>
        <taxon>Magnoliopsida</taxon>
        <taxon>Liliopsida</taxon>
        <taxon>Poales</taxon>
        <taxon>Poaceae</taxon>
        <taxon>PACMAD clade</taxon>
        <taxon>Arundinoideae</taxon>
        <taxon>Arundineae</taxon>
        <taxon>Arundo</taxon>
    </lineage>
</organism>
<feature type="compositionally biased region" description="Low complexity" evidence="1">
    <location>
        <begin position="131"/>
        <end position="143"/>
    </location>
</feature>
<evidence type="ECO:0000256" key="1">
    <source>
        <dbReference type="SAM" id="MobiDB-lite"/>
    </source>
</evidence>
<feature type="signal peptide" evidence="2">
    <location>
        <begin position="1"/>
        <end position="19"/>
    </location>
</feature>
<reference evidence="3" key="1">
    <citation type="submission" date="2014-09" db="EMBL/GenBank/DDBJ databases">
        <authorList>
            <person name="Magalhaes I.L.F."/>
            <person name="Oliveira U."/>
            <person name="Santos F.R."/>
            <person name="Vidigal T.H.D.A."/>
            <person name="Brescovit A.D."/>
            <person name="Santos A.J."/>
        </authorList>
    </citation>
    <scope>NUCLEOTIDE SEQUENCE</scope>
    <source>
        <tissue evidence="3">Shoot tissue taken approximately 20 cm above the soil surface</tissue>
    </source>
</reference>
<feature type="region of interest" description="Disordered" evidence="1">
    <location>
        <begin position="113"/>
        <end position="143"/>
    </location>
</feature>
<feature type="compositionally biased region" description="Low complexity" evidence="1">
    <location>
        <begin position="63"/>
        <end position="86"/>
    </location>
</feature>
<feature type="compositionally biased region" description="Polar residues" evidence="1">
    <location>
        <begin position="51"/>
        <end position="62"/>
    </location>
</feature>
<evidence type="ECO:0000256" key="2">
    <source>
        <dbReference type="SAM" id="SignalP"/>
    </source>
</evidence>